<organism evidence="3 4">
    <name type="scientific">Pleurodeles waltl</name>
    <name type="common">Iberian ribbed newt</name>
    <dbReference type="NCBI Taxonomy" id="8319"/>
    <lineage>
        <taxon>Eukaryota</taxon>
        <taxon>Metazoa</taxon>
        <taxon>Chordata</taxon>
        <taxon>Craniata</taxon>
        <taxon>Vertebrata</taxon>
        <taxon>Euteleostomi</taxon>
        <taxon>Amphibia</taxon>
        <taxon>Batrachia</taxon>
        <taxon>Caudata</taxon>
        <taxon>Salamandroidea</taxon>
        <taxon>Salamandridae</taxon>
        <taxon>Pleurodelinae</taxon>
        <taxon>Pleurodeles</taxon>
    </lineage>
</organism>
<feature type="compositionally biased region" description="Polar residues" evidence="2">
    <location>
        <begin position="103"/>
        <end position="120"/>
    </location>
</feature>
<feature type="coiled-coil region" evidence="1">
    <location>
        <begin position="5"/>
        <end position="32"/>
    </location>
</feature>
<reference evidence="3" key="1">
    <citation type="journal article" date="2022" name="bioRxiv">
        <title>Sequencing and chromosome-scale assembly of the giantPleurodeles waltlgenome.</title>
        <authorList>
            <person name="Brown T."/>
            <person name="Elewa A."/>
            <person name="Iarovenko S."/>
            <person name="Subramanian E."/>
            <person name="Araus A.J."/>
            <person name="Petzold A."/>
            <person name="Susuki M."/>
            <person name="Suzuki K.-i.T."/>
            <person name="Hayashi T."/>
            <person name="Toyoda A."/>
            <person name="Oliveira C."/>
            <person name="Osipova E."/>
            <person name="Leigh N.D."/>
            <person name="Simon A."/>
            <person name="Yun M.H."/>
        </authorList>
    </citation>
    <scope>NUCLEOTIDE SEQUENCE</scope>
    <source>
        <strain evidence="3">20211129_DDA</strain>
        <tissue evidence="3">Liver</tissue>
    </source>
</reference>
<proteinExistence type="predicted"/>
<feature type="region of interest" description="Disordered" evidence="2">
    <location>
        <begin position="103"/>
        <end position="190"/>
    </location>
</feature>
<evidence type="ECO:0000313" key="4">
    <source>
        <dbReference type="Proteomes" id="UP001066276"/>
    </source>
</evidence>
<keyword evidence="1" id="KW-0175">Coiled coil</keyword>
<sequence length="216" mass="24255">MDILIRDAKEKRERLLAEIDTLEKEIQDTNLKETIEKNDNILKNVLQQHQEYIKEKKTRKLRRDANDYDTGRIFTFARKFDNSNTDISTNRISLAAHSVPNIATSDTDLSSCSSITSGEAGSSLEEQRGLKGARLPARASENAEKEGRRAVDEEESVEEAGVWGRELGRQKRPPVKSQDTSEGEDVSGTLTVAQEAYREDSSYGKRGTARCVHKLV</sequence>
<comment type="caution">
    <text evidence="3">The sequence shown here is derived from an EMBL/GenBank/DDBJ whole genome shotgun (WGS) entry which is preliminary data.</text>
</comment>
<evidence type="ECO:0000256" key="1">
    <source>
        <dbReference type="SAM" id="Coils"/>
    </source>
</evidence>
<gene>
    <name evidence="3" type="ORF">NDU88_008232</name>
</gene>
<dbReference type="EMBL" id="JANPWB010000013">
    <property type="protein sequence ID" value="KAJ1110886.1"/>
    <property type="molecule type" value="Genomic_DNA"/>
</dbReference>
<dbReference type="Proteomes" id="UP001066276">
    <property type="component" value="Chromosome 9"/>
</dbReference>
<keyword evidence="4" id="KW-1185">Reference proteome</keyword>
<accession>A0AAV7N4D4</accession>
<dbReference type="AlphaFoldDB" id="A0AAV7N4D4"/>
<feature type="compositionally biased region" description="Basic and acidic residues" evidence="2">
    <location>
        <begin position="141"/>
        <end position="151"/>
    </location>
</feature>
<evidence type="ECO:0000313" key="3">
    <source>
        <dbReference type="EMBL" id="KAJ1110886.1"/>
    </source>
</evidence>
<name>A0AAV7N4D4_PLEWA</name>
<protein>
    <submittedName>
        <fullName evidence="3">Uncharacterized protein</fullName>
    </submittedName>
</protein>
<evidence type="ECO:0000256" key="2">
    <source>
        <dbReference type="SAM" id="MobiDB-lite"/>
    </source>
</evidence>